<dbReference type="SMART" id="SM00862">
    <property type="entry name" value="Trans_reg_C"/>
    <property type="match status" value="1"/>
</dbReference>
<dbReference type="InterPro" id="IPR001867">
    <property type="entry name" value="OmpR/PhoB-type_DNA-bd"/>
</dbReference>
<sequence length="125" mass="13973">MSATNHTHDRDLVEAQQREIDVLRERLRQALEALAPSAFSAPAGWGLCATEARIFAHLQTKPLVTKASLMVAAYGHWIDEMPAPNTLESHISKLRRKIRRFGYAINNERGMGYRLIDPAGDVGHV</sequence>
<feature type="domain" description="OmpR/PhoB-type" evidence="2">
    <location>
        <begin position="44"/>
        <end position="115"/>
    </location>
</feature>
<evidence type="ECO:0000259" key="2">
    <source>
        <dbReference type="SMART" id="SM00862"/>
    </source>
</evidence>
<dbReference type="SUPFAM" id="SSF46894">
    <property type="entry name" value="C-terminal effector domain of the bipartite response regulators"/>
    <property type="match status" value="1"/>
</dbReference>
<reference evidence="4" key="1">
    <citation type="journal article" date="2019" name="Int. J. Syst. Evol. Microbiol.">
        <title>The Global Catalogue of Microorganisms (GCM) 10K type strain sequencing project: providing services to taxonomists for standard genome sequencing and annotation.</title>
        <authorList>
            <consortium name="The Broad Institute Genomics Platform"/>
            <consortium name="The Broad Institute Genome Sequencing Center for Infectious Disease"/>
            <person name="Wu L."/>
            <person name="Ma J."/>
        </authorList>
    </citation>
    <scope>NUCLEOTIDE SEQUENCE [LARGE SCALE GENOMIC DNA]</scope>
    <source>
        <strain evidence="4">KCTC 52677</strain>
    </source>
</reference>
<keyword evidence="1" id="KW-0238">DNA-binding</keyword>
<protein>
    <submittedName>
        <fullName evidence="3">Helix-turn-helix domain-containing protein</fullName>
    </submittedName>
</protein>
<proteinExistence type="predicted"/>
<comment type="caution">
    <text evidence="3">The sequence shown here is derived from an EMBL/GenBank/DDBJ whole genome shotgun (WGS) entry which is preliminary data.</text>
</comment>
<name>A0ABV7DKJ2_9HYPH</name>
<dbReference type="Proteomes" id="UP001595377">
    <property type="component" value="Unassembled WGS sequence"/>
</dbReference>
<keyword evidence="4" id="KW-1185">Reference proteome</keyword>
<accession>A0ABV7DKJ2</accession>
<evidence type="ECO:0000256" key="1">
    <source>
        <dbReference type="ARBA" id="ARBA00023125"/>
    </source>
</evidence>
<gene>
    <name evidence="3" type="ORF">ACFOHH_17675</name>
</gene>
<dbReference type="Gene3D" id="1.10.10.10">
    <property type="entry name" value="Winged helix-like DNA-binding domain superfamily/Winged helix DNA-binding domain"/>
    <property type="match status" value="1"/>
</dbReference>
<organism evidence="3 4">
    <name type="scientific">Shinella pollutisoli</name>
    <dbReference type="NCBI Taxonomy" id="2250594"/>
    <lineage>
        <taxon>Bacteria</taxon>
        <taxon>Pseudomonadati</taxon>
        <taxon>Pseudomonadota</taxon>
        <taxon>Alphaproteobacteria</taxon>
        <taxon>Hyphomicrobiales</taxon>
        <taxon>Rhizobiaceae</taxon>
        <taxon>Shinella</taxon>
    </lineage>
</organism>
<evidence type="ECO:0000313" key="3">
    <source>
        <dbReference type="EMBL" id="MFC3074944.1"/>
    </source>
</evidence>
<dbReference type="Pfam" id="PF00486">
    <property type="entry name" value="Trans_reg_C"/>
    <property type="match status" value="1"/>
</dbReference>
<dbReference type="RefSeq" id="WP_257315609.1">
    <property type="nucleotide sequence ID" value="NZ_JANFDG010000013.1"/>
</dbReference>
<dbReference type="InterPro" id="IPR016032">
    <property type="entry name" value="Sig_transdc_resp-reg_C-effctor"/>
</dbReference>
<dbReference type="EMBL" id="JBHRSP010000029">
    <property type="protein sequence ID" value="MFC3074944.1"/>
    <property type="molecule type" value="Genomic_DNA"/>
</dbReference>
<evidence type="ECO:0000313" key="4">
    <source>
        <dbReference type="Proteomes" id="UP001595377"/>
    </source>
</evidence>
<dbReference type="InterPro" id="IPR036388">
    <property type="entry name" value="WH-like_DNA-bd_sf"/>
</dbReference>